<evidence type="ECO:0000313" key="1">
    <source>
        <dbReference type="EMBL" id="QJA66148.1"/>
    </source>
</evidence>
<sequence length="80" mass="8836">MTQEQANNVEVTKKREEAARLRSLAAGQKEYAAAHMRQAQHPIYAGQEEVCAGKASQLEAFAEQNLAIAARLDLEVQLLQ</sequence>
<dbReference type="AlphaFoldDB" id="A0A6M3JA07"/>
<protein>
    <submittedName>
        <fullName evidence="1">Uncharacterized protein</fullName>
    </submittedName>
</protein>
<reference evidence="1" key="1">
    <citation type="submission" date="2020-03" db="EMBL/GenBank/DDBJ databases">
        <title>The deep terrestrial virosphere.</title>
        <authorList>
            <person name="Holmfeldt K."/>
            <person name="Nilsson E."/>
            <person name="Simone D."/>
            <person name="Lopez-Fernandez M."/>
            <person name="Wu X."/>
            <person name="de Brujin I."/>
            <person name="Lundin D."/>
            <person name="Andersson A."/>
            <person name="Bertilsson S."/>
            <person name="Dopson M."/>
        </authorList>
    </citation>
    <scope>NUCLEOTIDE SEQUENCE</scope>
    <source>
        <strain evidence="1">MM415B00360</strain>
    </source>
</reference>
<proteinExistence type="predicted"/>
<accession>A0A6M3JA07</accession>
<name>A0A6M3JA07_9ZZZZ</name>
<organism evidence="1">
    <name type="scientific">viral metagenome</name>
    <dbReference type="NCBI Taxonomy" id="1070528"/>
    <lineage>
        <taxon>unclassified sequences</taxon>
        <taxon>metagenomes</taxon>
        <taxon>organismal metagenomes</taxon>
    </lineage>
</organism>
<dbReference type="EMBL" id="MT141550">
    <property type="protein sequence ID" value="QJA66148.1"/>
    <property type="molecule type" value="Genomic_DNA"/>
</dbReference>
<gene>
    <name evidence="1" type="ORF">MM415B00360_0010</name>
</gene>